<keyword evidence="2" id="KW-1185">Reference proteome</keyword>
<reference evidence="2" key="1">
    <citation type="journal article" date="2019" name="Int. J. Syst. Evol. Microbiol.">
        <title>The Global Catalogue of Microorganisms (GCM) 10K type strain sequencing project: providing services to taxonomists for standard genome sequencing and annotation.</title>
        <authorList>
            <consortium name="The Broad Institute Genomics Platform"/>
            <consortium name="The Broad Institute Genome Sequencing Center for Infectious Disease"/>
            <person name="Wu L."/>
            <person name="Ma J."/>
        </authorList>
    </citation>
    <scope>NUCLEOTIDE SEQUENCE [LARGE SCALE GENOMIC DNA]</scope>
    <source>
        <strain evidence="2">JCM 3399</strain>
    </source>
</reference>
<evidence type="ECO:0008006" key="3">
    <source>
        <dbReference type="Google" id="ProtNLM"/>
    </source>
</evidence>
<gene>
    <name evidence="1" type="ORF">GCM10010211_06850</name>
</gene>
<dbReference type="EMBL" id="BMRP01000001">
    <property type="protein sequence ID" value="GGU45608.1"/>
    <property type="molecule type" value="Genomic_DNA"/>
</dbReference>
<proteinExistence type="predicted"/>
<comment type="caution">
    <text evidence="1">The sequence shown here is derived from an EMBL/GenBank/DDBJ whole genome shotgun (WGS) entry which is preliminary data.</text>
</comment>
<evidence type="ECO:0000313" key="1">
    <source>
        <dbReference type="EMBL" id="GGU45608.1"/>
    </source>
</evidence>
<dbReference type="Proteomes" id="UP000654471">
    <property type="component" value="Unassembled WGS sequence"/>
</dbReference>
<protein>
    <recommendedName>
        <fullName evidence="3">Transposase</fullName>
    </recommendedName>
</protein>
<name>A0ABQ2UQF6_9ACTN</name>
<evidence type="ECO:0000313" key="2">
    <source>
        <dbReference type="Proteomes" id="UP000654471"/>
    </source>
</evidence>
<sequence length="70" mass="7672">MVVVVSTCRKASPVRAWEARREQVLALYLHLHGSTWPAAQGLLRGVRGCARAPRPGWAAGLVREGVSPRR</sequence>
<organism evidence="1 2">
    <name type="scientific">Streptomyces albospinus</name>
    <dbReference type="NCBI Taxonomy" id="285515"/>
    <lineage>
        <taxon>Bacteria</taxon>
        <taxon>Bacillati</taxon>
        <taxon>Actinomycetota</taxon>
        <taxon>Actinomycetes</taxon>
        <taxon>Kitasatosporales</taxon>
        <taxon>Streptomycetaceae</taxon>
        <taxon>Streptomyces</taxon>
    </lineage>
</organism>
<accession>A0ABQ2UQF6</accession>